<dbReference type="EC" id="4.2.1.17" evidence="4"/>
<keyword evidence="8" id="KW-0520">NAD</keyword>
<dbReference type="SUPFAM" id="SSF48179">
    <property type="entry name" value="6-phosphogluconate dehydrogenase C-terminal domain-like"/>
    <property type="match status" value="2"/>
</dbReference>
<evidence type="ECO:0000259" key="14">
    <source>
        <dbReference type="Pfam" id="PF00725"/>
    </source>
</evidence>
<dbReference type="InterPro" id="IPR006180">
    <property type="entry name" value="3-OHacyl-CoA_DH_CS"/>
</dbReference>
<dbReference type="KEGG" id="acx:Achr_26410"/>
<evidence type="ECO:0000256" key="1">
    <source>
        <dbReference type="ARBA" id="ARBA00005005"/>
    </source>
</evidence>
<feature type="domain" description="3-hydroxyacyl-CoA dehydrogenase C-terminal" evidence="14">
    <location>
        <begin position="496"/>
        <end position="591"/>
    </location>
</feature>
<dbReference type="Pfam" id="PF02737">
    <property type="entry name" value="3HCDH_N"/>
    <property type="match status" value="1"/>
</dbReference>
<name>A0A0C4WUE7_9GAMM</name>
<dbReference type="SUPFAM" id="SSF51735">
    <property type="entry name" value="NAD(P)-binding Rossmann-fold domains"/>
    <property type="match status" value="1"/>
</dbReference>
<dbReference type="InterPro" id="IPR018376">
    <property type="entry name" value="Enoyl-CoA_hyd/isom_CS"/>
</dbReference>
<dbReference type="UniPathway" id="UPA00659"/>
<keyword evidence="17" id="KW-1185">Reference proteome</keyword>
<dbReference type="CDD" id="cd06558">
    <property type="entry name" value="crotonase-like"/>
    <property type="match status" value="1"/>
</dbReference>
<comment type="similarity">
    <text evidence="3">In the N-terminal section; belongs to the enoyl-CoA hydratase/isomerase family.</text>
</comment>
<dbReference type="HOGENOM" id="CLU_009834_16_3_6"/>
<dbReference type="Gene3D" id="1.10.1040.50">
    <property type="match status" value="1"/>
</dbReference>
<dbReference type="PROSITE" id="PS00067">
    <property type="entry name" value="3HCDH"/>
    <property type="match status" value="1"/>
</dbReference>
<evidence type="ECO:0000256" key="10">
    <source>
        <dbReference type="ARBA" id="ARBA00023239"/>
    </source>
</evidence>
<evidence type="ECO:0000256" key="8">
    <source>
        <dbReference type="ARBA" id="ARBA00023027"/>
    </source>
</evidence>
<evidence type="ECO:0000256" key="3">
    <source>
        <dbReference type="ARBA" id="ARBA00008750"/>
    </source>
</evidence>
<dbReference type="SUPFAM" id="SSF52096">
    <property type="entry name" value="ClpP/crotonase"/>
    <property type="match status" value="1"/>
</dbReference>
<dbReference type="Gene3D" id="3.90.226.10">
    <property type="entry name" value="2-enoyl-CoA Hydratase, Chain A, domain 1"/>
    <property type="match status" value="1"/>
</dbReference>
<feature type="domain" description="3-hydroxyacyl-CoA dehydrogenase NAD binding" evidence="15">
    <location>
        <begin position="317"/>
        <end position="494"/>
    </location>
</feature>
<keyword evidence="5" id="KW-0276">Fatty acid metabolism</keyword>
<dbReference type="PANTHER" id="PTHR43612">
    <property type="entry name" value="TRIFUNCTIONAL ENZYME SUBUNIT ALPHA"/>
    <property type="match status" value="1"/>
</dbReference>
<keyword evidence="7" id="KW-0560">Oxidoreductase</keyword>
<protein>
    <recommendedName>
        <fullName evidence="4">enoyl-CoA hydratase</fullName>
        <ecNumber evidence="4">4.2.1.17</ecNumber>
    </recommendedName>
</protein>
<dbReference type="InterPro" id="IPR001753">
    <property type="entry name" value="Enoyl-CoA_hydra/iso"/>
</dbReference>
<proteinExistence type="inferred from homology"/>
<dbReference type="Pfam" id="PF00725">
    <property type="entry name" value="3HCDH"/>
    <property type="match status" value="2"/>
</dbReference>
<evidence type="ECO:0000256" key="11">
    <source>
        <dbReference type="ARBA" id="ARBA00023268"/>
    </source>
</evidence>
<dbReference type="InterPro" id="IPR029045">
    <property type="entry name" value="ClpP/crotonase-like_dom_sf"/>
</dbReference>
<dbReference type="GO" id="GO:0070403">
    <property type="term" value="F:NAD+ binding"/>
    <property type="evidence" value="ECO:0007669"/>
    <property type="project" value="InterPro"/>
</dbReference>
<feature type="domain" description="3-hydroxyacyl-CoA dehydrogenase C-terminal" evidence="14">
    <location>
        <begin position="626"/>
        <end position="687"/>
    </location>
</feature>
<evidence type="ECO:0000256" key="9">
    <source>
        <dbReference type="ARBA" id="ARBA00023098"/>
    </source>
</evidence>
<evidence type="ECO:0000256" key="12">
    <source>
        <dbReference type="ARBA" id="ARBA00049556"/>
    </source>
</evidence>
<dbReference type="Pfam" id="PF00378">
    <property type="entry name" value="ECH_1"/>
    <property type="match status" value="1"/>
</dbReference>
<dbReference type="Proteomes" id="UP000068210">
    <property type="component" value="Chromosome"/>
</dbReference>
<evidence type="ECO:0000256" key="7">
    <source>
        <dbReference type="ARBA" id="ARBA00023002"/>
    </source>
</evidence>
<evidence type="ECO:0000256" key="2">
    <source>
        <dbReference type="ARBA" id="ARBA00007005"/>
    </source>
</evidence>
<keyword evidence="6" id="KW-0442">Lipid degradation</keyword>
<dbReference type="STRING" id="1328314.Achr_26410"/>
<gene>
    <name evidence="16" type="ORF">Achr_26410</name>
</gene>
<dbReference type="InterPro" id="IPR006108">
    <property type="entry name" value="3HC_DH_C"/>
</dbReference>
<evidence type="ECO:0000256" key="5">
    <source>
        <dbReference type="ARBA" id="ARBA00022832"/>
    </source>
</evidence>
<sequence>MYNGKAMRLKALEAGLVELTLDLQDSSVNKLDSLTLGELAEVVRLLERHGHEIEGLLISSAKPAFVVGADITEFTAAFARSEGELVEWIRQGQLLFGALEALPFPTVAAVNGLALGGGCELALAADFRVLAADARIGLPEVTLGLCPGWGGTVRLSRLIGAEAALDWMLAGKPQAAARALELGAVDRVVAAGELRDSALNLLRLAASGEPSLAAHRAHKQQPLADTPETRERLAELQRQHAGKLDRHYPAPAAILNALVRHATLPLDEALQIEACTFAVLAKSDVARALIGLFLGDQLVRKKARAWSGKAVPVRRSAVLGAGIMGGGVAFQSASSGVPIVMKDIRGEALELGLKTASQLLDRQIDKGRLDAAGKQWVLENIQPALDYQDFAGVDLVVEAVVENPRIKAAVLAEVEDRVPADAVLTSNTSTISIDLLAQGLKRPESFCGMHFFNPVQLMQLVEVIRGSCSSEATIARTVAYASAMGKTPIVVGDCPGFLVNRVLFPYFNGFNRLLRDGVDFERIDRVMEDFGWPMGPAYLADVIGIDTMVHADHVLQEGFPERMGHDGEPIMDALLASGALGQKNGKGFYEYTKDASGRRSRQPAEAARALIAERVLERVEVSDEEIVDRLMIPLCLEAVRCLEDGIVETAEEIDMGLLLGIGFPRFRGGALRYIDTQGLAVFARKAEAHARHGGLYQLTDDFRARLAAGRGYF</sequence>
<evidence type="ECO:0000256" key="13">
    <source>
        <dbReference type="RuleBase" id="RU003707"/>
    </source>
</evidence>
<reference evidence="16 17" key="1">
    <citation type="journal article" date="2015" name="PLoS ONE">
        <title>Azotobacter Genomes: The Genome of Azotobacter chroococcum NCIMB 8003 (ATCC 4412).</title>
        <authorList>
            <person name="Robson R.L."/>
            <person name="Jones R."/>
            <person name="Robson R.M."/>
            <person name="Schwartz A."/>
            <person name="Richardson T.H."/>
        </authorList>
    </citation>
    <scope>NUCLEOTIDE SEQUENCE [LARGE SCALE GENOMIC DNA]</scope>
    <source>
        <strain evidence="16 17">NCIMB 8003</strain>
    </source>
</reference>
<dbReference type="AlphaFoldDB" id="A0A0C4WUE7"/>
<dbReference type="EMBL" id="CP010415">
    <property type="protein sequence ID" value="AJE22067.1"/>
    <property type="molecule type" value="Genomic_DNA"/>
</dbReference>
<accession>A0A0C4WUE7</accession>
<dbReference type="FunFam" id="3.40.50.720:FF:000009">
    <property type="entry name" value="Fatty oxidation complex, alpha subunit"/>
    <property type="match status" value="1"/>
</dbReference>
<dbReference type="Gene3D" id="3.40.50.720">
    <property type="entry name" value="NAD(P)-binding Rossmann-like Domain"/>
    <property type="match status" value="1"/>
</dbReference>
<keyword evidence="9" id="KW-0443">Lipid metabolism</keyword>
<dbReference type="InterPro" id="IPR008927">
    <property type="entry name" value="6-PGluconate_DH-like_C_sf"/>
</dbReference>
<comment type="similarity">
    <text evidence="13">Belongs to the enoyl-CoA hydratase/isomerase family.</text>
</comment>
<comment type="similarity">
    <text evidence="2">In the central section; belongs to the 3-hydroxyacyl-CoA dehydrogenase family.</text>
</comment>
<dbReference type="NCBIfam" id="NF008727">
    <property type="entry name" value="PRK11730.1"/>
    <property type="match status" value="1"/>
</dbReference>
<dbReference type="InterPro" id="IPR006176">
    <property type="entry name" value="3-OHacyl-CoA_DH_NAD-bd"/>
</dbReference>
<dbReference type="InterPro" id="IPR050136">
    <property type="entry name" value="FA_oxidation_alpha_subunit"/>
</dbReference>
<evidence type="ECO:0000256" key="4">
    <source>
        <dbReference type="ARBA" id="ARBA00012076"/>
    </source>
</evidence>
<keyword evidence="11" id="KW-0511">Multifunctional enzyme</keyword>
<organism evidence="16 17">
    <name type="scientific">Azotobacter chroococcum NCIMB 8003</name>
    <dbReference type="NCBI Taxonomy" id="1328314"/>
    <lineage>
        <taxon>Bacteria</taxon>
        <taxon>Pseudomonadati</taxon>
        <taxon>Pseudomonadota</taxon>
        <taxon>Gammaproteobacteria</taxon>
        <taxon>Pseudomonadales</taxon>
        <taxon>Pseudomonadaceae</taxon>
        <taxon>Azotobacter</taxon>
    </lineage>
</organism>
<comment type="catalytic activity">
    <reaction evidence="12">
        <text>a (3S)-3-hydroxyacyl-CoA + NAD(+) = a 3-oxoacyl-CoA + NADH + H(+)</text>
        <dbReference type="Rhea" id="RHEA:22432"/>
        <dbReference type="ChEBI" id="CHEBI:15378"/>
        <dbReference type="ChEBI" id="CHEBI:57318"/>
        <dbReference type="ChEBI" id="CHEBI:57540"/>
        <dbReference type="ChEBI" id="CHEBI:57945"/>
        <dbReference type="ChEBI" id="CHEBI:90726"/>
        <dbReference type="EC" id="1.1.1.35"/>
    </reaction>
</comment>
<evidence type="ECO:0000259" key="15">
    <source>
        <dbReference type="Pfam" id="PF02737"/>
    </source>
</evidence>
<dbReference type="PANTHER" id="PTHR43612:SF3">
    <property type="entry name" value="TRIFUNCTIONAL ENZYME SUBUNIT ALPHA, MITOCHONDRIAL"/>
    <property type="match status" value="1"/>
</dbReference>
<dbReference type="GO" id="GO:0004300">
    <property type="term" value="F:enoyl-CoA hydratase activity"/>
    <property type="evidence" value="ECO:0007669"/>
    <property type="project" value="UniProtKB-EC"/>
</dbReference>
<comment type="pathway">
    <text evidence="1">Lipid metabolism; fatty acid beta-oxidation.</text>
</comment>
<dbReference type="GO" id="GO:0016509">
    <property type="term" value="F:long-chain (3S)-3-hydroxyacyl-CoA dehydrogenase (NAD+) activity"/>
    <property type="evidence" value="ECO:0007669"/>
    <property type="project" value="TreeGrafter"/>
</dbReference>
<dbReference type="RefSeq" id="WP_039805083.1">
    <property type="nucleotide sequence ID" value="NZ_CP010415.1"/>
</dbReference>
<dbReference type="InterPro" id="IPR036291">
    <property type="entry name" value="NAD(P)-bd_dom_sf"/>
</dbReference>
<keyword evidence="10" id="KW-0456">Lyase</keyword>
<dbReference type="GO" id="GO:0006635">
    <property type="term" value="P:fatty acid beta-oxidation"/>
    <property type="evidence" value="ECO:0007669"/>
    <property type="project" value="UniProtKB-UniPathway"/>
</dbReference>
<evidence type="ECO:0000256" key="6">
    <source>
        <dbReference type="ARBA" id="ARBA00022963"/>
    </source>
</evidence>
<evidence type="ECO:0000313" key="17">
    <source>
        <dbReference type="Proteomes" id="UP000068210"/>
    </source>
</evidence>
<evidence type="ECO:0000313" key="16">
    <source>
        <dbReference type="EMBL" id="AJE22067.1"/>
    </source>
</evidence>
<dbReference type="PROSITE" id="PS00166">
    <property type="entry name" value="ENOYL_COA_HYDRATASE"/>
    <property type="match status" value="1"/>
</dbReference>